<name>A0A1F7JC43_9BACT</name>
<proteinExistence type="predicted"/>
<dbReference type="PANTHER" id="PTHR32432">
    <property type="entry name" value="CELL DIVISION PROTEIN FTSA-RELATED"/>
    <property type="match status" value="1"/>
</dbReference>
<accession>A0A1F7JC43</accession>
<comment type="caution">
    <text evidence="1">The sequence shown here is derived from an EMBL/GenBank/DDBJ whole genome shotgun (WGS) entry which is preliminary data.</text>
</comment>
<evidence type="ECO:0000313" key="2">
    <source>
        <dbReference type="Proteomes" id="UP000177418"/>
    </source>
</evidence>
<dbReference type="AlphaFoldDB" id="A0A1F7JC43"/>
<dbReference type="Gene3D" id="3.30.420.40">
    <property type="match status" value="2"/>
</dbReference>
<dbReference type="InterPro" id="IPR005883">
    <property type="entry name" value="PilM"/>
</dbReference>
<evidence type="ECO:0000313" key="1">
    <source>
        <dbReference type="EMBL" id="OGK53145.1"/>
    </source>
</evidence>
<sequence length="347" mass="38357">MTSTSFSLDIGEKYIKIGQVIKKGNLIETTALAYEESGYNIYLTEADKPHQSTLQVISQLMNDSGIKKKSINIIIPDGRSYSRIIEMPLLTDRELSSAIKYQADQFIPIPIDKVNLDVEVLLTDKKNKKSLILLVAAASSVVDKVVNIAESVGLLPERIENESSGTFKLLSYLNPIFKSKTAKTGSLFLIMNFGFSSTSLYIYDATRDLPLDIHNFAIGYELMAKSIKNNYNISDSEVKNLIETIGLGSQSGTYDLSQVLASAYSELVSEIEKFIVSAKSKFGLPISEINYFGEGFKLKDLHQKLSGSLGIKTELIDIYGNLSKNNVSDFFKADLPLFVPILGSEII</sequence>
<reference evidence="1 2" key="1">
    <citation type="journal article" date="2016" name="Nat. Commun.">
        <title>Thousands of microbial genomes shed light on interconnected biogeochemical processes in an aquifer system.</title>
        <authorList>
            <person name="Anantharaman K."/>
            <person name="Brown C.T."/>
            <person name="Hug L.A."/>
            <person name="Sharon I."/>
            <person name="Castelle C.J."/>
            <person name="Probst A.J."/>
            <person name="Thomas B.C."/>
            <person name="Singh A."/>
            <person name="Wilkins M.J."/>
            <person name="Karaoz U."/>
            <person name="Brodie E.L."/>
            <person name="Williams K.H."/>
            <person name="Hubbard S.S."/>
            <person name="Banfield J.F."/>
        </authorList>
    </citation>
    <scope>NUCLEOTIDE SEQUENCE [LARGE SCALE GENOMIC DNA]</scope>
</reference>
<dbReference type="Pfam" id="PF11104">
    <property type="entry name" value="PilM_2"/>
    <property type="match status" value="1"/>
</dbReference>
<dbReference type="Gene3D" id="3.30.1490.300">
    <property type="match status" value="1"/>
</dbReference>
<organism evidence="1 2">
    <name type="scientific">Candidatus Roizmanbacteria bacterium RIFCSPLOWO2_02_FULL_36_11</name>
    <dbReference type="NCBI Taxonomy" id="1802071"/>
    <lineage>
        <taxon>Bacteria</taxon>
        <taxon>Candidatus Roizmaniibacteriota</taxon>
    </lineage>
</organism>
<protein>
    <recommendedName>
        <fullName evidence="3">SHS2 domain-containing protein</fullName>
    </recommendedName>
</protein>
<dbReference type="InterPro" id="IPR050696">
    <property type="entry name" value="FtsA/MreB"/>
</dbReference>
<dbReference type="InterPro" id="IPR043129">
    <property type="entry name" value="ATPase_NBD"/>
</dbReference>
<dbReference type="EMBL" id="MGAV01000024">
    <property type="protein sequence ID" value="OGK53145.1"/>
    <property type="molecule type" value="Genomic_DNA"/>
</dbReference>
<dbReference type="Proteomes" id="UP000177418">
    <property type="component" value="Unassembled WGS sequence"/>
</dbReference>
<dbReference type="PANTHER" id="PTHR32432:SF3">
    <property type="entry name" value="ETHANOLAMINE UTILIZATION PROTEIN EUTJ"/>
    <property type="match status" value="1"/>
</dbReference>
<gene>
    <name evidence="1" type="ORF">A3H78_02060</name>
</gene>
<evidence type="ECO:0008006" key="3">
    <source>
        <dbReference type="Google" id="ProtNLM"/>
    </source>
</evidence>
<dbReference type="SUPFAM" id="SSF53067">
    <property type="entry name" value="Actin-like ATPase domain"/>
    <property type="match status" value="1"/>
</dbReference>